<feature type="region of interest" description="Disordered" evidence="1">
    <location>
        <begin position="370"/>
        <end position="452"/>
    </location>
</feature>
<evidence type="ECO:0000259" key="3">
    <source>
        <dbReference type="Pfam" id="PF13464"/>
    </source>
</evidence>
<sequence length="452" mass="46599">MGVDSRELIELSTGRHEDDLRARHAGESGAAPDSPQGDGGQGSHADAAQQPLPDFTTLGVATALRIRRESLGWSLPDVAAWLRIRLPYLEALEHGHPGQLPGNAYAVGFLRTYAAALGFPAEQVVSRFKRETRGVERKPELEFPAPVQERTVPAGAIVLTGIVVIIGAYIGWYRMVGHDPVPPERIPPVASVMPGVRSGPLPSPQIASMMPGAGPSQTPGQQRPSPAATDMTTGTTTGMTTALNMPSSADTSADSPAPSVMHTDPPTAPNPSDSTEAAIPAPTAVPVHEPPAIRAIATSWIQVKAGDGKVLWDHIMQPGESWPLPADGAPFTLTVGNAGGITLAADGVTTVPLGRNGAVRRNIVLSPDTIRDGSIAAPASPSPASPGPQTPAGTGEDADASAAGAPVPLPPPPVIRPRVRPVQPPAHEPSADDLNAVQLQSMRGSGGVSGQH</sequence>
<dbReference type="InterPro" id="IPR010982">
    <property type="entry name" value="Lambda_DNA-bd_dom_sf"/>
</dbReference>
<keyword evidence="2" id="KW-0472">Membrane</keyword>
<evidence type="ECO:0000256" key="2">
    <source>
        <dbReference type="SAM" id="Phobius"/>
    </source>
</evidence>
<dbReference type="Pfam" id="PF13464">
    <property type="entry name" value="RodZ_C"/>
    <property type="match status" value="1"/>
</dbReference>
<evidence type="ECO:0000256" key="1">
    <source>
        <dbReference type="SAM" id="MobiDB-lite"/>
    </source>
</evidence>
<gene>
    <name evidence="4" type="ORF">GOB93_06395</name>
</gene>
<dbReference type="Gene3D" id="1.10.260.40">
    <property type="entry name" value="lambda repressor-like DNA-binding domains"/>
    <property type="match status" value="1"/>
</dbReference>
<protein>
    <submittedName>
        <fullName evidence="4">DUF4115 domain-containing protein</fullName>
    </submittedName>
</protein>
<dbReference type="RefSeq" id="WP_173582664.1">
    <property type="nucleotide sequence ID" value="NZ_WOTB01000006.1"/>
</dbReference>
<feature type="region of interest" description="Disordered" evidence="1">
    <location>
        <begin position="196"/>
        <end position="278"/>
    </location>
</feature>
<keyword evidence="2" id="KW-0812">Transmembrane</keyword>
<dbReference type="InterPro" id="IPR025194">
    <property type="entry name" value="RodZ-like_C"/>
</dbReference>
<reference evidence="4 5" key="1">
    <citation type="journal article" date="2020" name="Int. J. Syst. Evol. Microbiol.">
        <title>Novel acetic acid bacteria from cider fermentations: Acetobacter conturbans sp. nov. and Acetobacter fallax sp. nov.</title>
        <authorList>
            <person name="Sombolestani A.S."/>
            <person name="Cleenwerck I."/>
            <person name="Cnockaert M."/>
            <person name="Borremans W."/>
            <person name="Wieme A.D."/>
            <person name="De Vuyst L."/>
            <person name="Vandamme P."/>
        </authorList>
    </citation>
    <scope>NUCLEOTIDE SEQUENCE [LARGE SCALE GENOMIC DNA]</scope>
    <source>
        <strain evidence="4 5">LMG 30640</strain>
    </source>
</reference>
<proteinExistence type="predicted"/>
<dbReference type="Pfam" id="PF13413">
    <property type="entry name" value="HTH_25"/>
    <property type="match status" value="1"/>
</dbReference>
<organism evidence="4 5">
    <name type="scientific">Acetobacter musti</name>
    <dbReference type="NCBI Taxonomy" id="864732"/>
    <lineage>
        <taxon>Bacteria</taxon>
        <taxon>Pseudomonadati</taxon>
        <taxon>Pseudomonadota</taxon>
        <taxon>Alphaproteobacteria</taxon>
        <taxon>Acetobacterales</taxon>
        <taxon>Acetobacteraceae</taxon>
        <taxon>Acetobacter</taxon>
    </lineage>
</organism>
<feature type="region of interest" description="Disordered" evidence="1">
    <location>
        <begin position="1"/>
        <end position="52"/>
    </location>
</feature>
<feature type="compositionally biased region" description="Basic and acidic residues" evidence="1">
    <location>
        <begin position="1"/>
        <end position="26"/>
    </location>
</feature>
<dbReference type="PANTHER" id="PTHR34475:SF1">
    <property type="entry name" value="CYTOSKELETON PROTEIN RODZ"/>
    <property type="match status" value="1"/>
</dbReference>
<dbReference type="InterPro" id="IPR050400">
    <property type="entry name" value="Bact_Cytoskel_RodZ"/>
</dbReference>
<name>A0ABX0JQU4_9PROT</name>
<feature type="transmembrane region" description="Helical" evidence="2">
    <location>
        <begin position="152"/>
        <end position="172"/>
    </location>
</feature>
<keyword evidence="5" id="KW-1185">Reference proteome</keyword>
<dbReference type="Proteomes" id="UP000635278">
    <property type="component" value="Unassembled WGS sequence"/>
</dbReference>
<dbReference type="EMBL" id="WOTB01000006">
    <property type="protein sequence ID" value="NHN84275.1"/>
    <property type="molecule type" value="Genomic_DNA"/>
</dbReference>
<feature type="domain" description="Cytoskeleton protein RodZ-like C-terminal" evidence="3">
    <location>
        <begin position="293"/>
        <end position="361"/>
    </location>
</feature>
<feature type="compositionally biased region" description="Low complexity" evidence="1">
    <location>
        <begin position="229"/>
        <end position="259"/>
    </location>
</feature>
<evidence type="ECO:0000313" key="4">
    <source>
        <dbReference type="EMBL" id="NHN84275.1"/>
    </source>
</evidence>
<feature type="compositionally biased region" description="Polar residues" evidence="1">
    <location>
        <begin position="215"/>
        <end position="224"/>
    </location>
</feature>
<keyword evidence="2" id="KW-1133">Transmembrane helix</keyword>
<comment type="caution">
    <text evidence="4">The sequence shown here is derived from an EMBL/GenBank/DDBJ whole genome shotgun (WGS) entry which is preliminary data.</text>
</comment>
<evidence type="ECO:0000313" key="5">
    <source>
        <dbReference type="Proteomes" id="UP000635278"/>
    </source>
</evidence>
<dbReference type="PANTHER" id="PTHR34475">
    <property type="match status" value="1"/>
</dbReference>
<accession>A0ABX0JQU4</accession>
<feature type="compositionally biased region" description="Pro residues" evidence="1">
    <location>
        <begin position="380"/>
        <end position="389"/>
    </location>
</feature>